<keyword evidence="2" id="KW-1185">Reference proteome</keyword>
<comment type="caution">
    <text evidence="1">The sequence shown here is derived from an EMBL/GenBank/DDBJ whole genome shotgun (WGS) entry which is preliminary data.</text>
</comment>
<evidence type="ECO:0000313" key="2">
    <source>
        <dbReference type="Proteomes" id="UP001234581"/>
    </source>
</evidence>
<dbReference type="Proteomes" id="UP001234581">
    <property type="component" value="Unassembled WGS sequence"/>
</dbReference>
<dbReference type="GeneID" id="83215142"/>
<dbReference type="AlphaFoldDB" id="A0AAD7V185"/>
<reference evidence="1 2" key="1">
    <citation type="submission" date="2023-03" db="EMBL/GenBank/DDBJ databases">
        <title>Genome sequence of Lichtheimia ornata CBS 291.66.</title>
        <authorList>
            <person name="Mohabir J.T."/>
            <person name="Shea T.P."/>
            <person name="Kurbessoian T."/>
            <person name="Berby B."/>
            <person name="Fontaine J."/>
            <person name="Livny J."/>
            <person name="Gnirke A."/>
            <person name="Stajich J.E."/>
            <person name="Cuomo C.A."/>
        </authorList>
    </citation>
    <scope>NUCLEOTIDE SEQUENCE [LARGE SCALE GENOMIC DNA]</scope>
    <source>
        <strain evidence="1">CBS 291.66</strain>
    </source>
</reference>
<dbReference type="RefSeq" id="XP_058341569.1">
    <property type="nucleotide sequence ID" value="XM_058487747.1"/>
</dbReference>
<gene>
    <name evidence="1" type="ORF">O0I10_007734</name>
</gene>
<evidence type="ECO:0000313" key="1">
    <source>
        <dbReference type="EMBL" id="KAJ8656656.1"/>
    </source>
</evidence>
<name>A0AAD7V185_9FUNG</name>
<accession>A0AAD7V185</accession>
<proteinExistence type="predicted"/>
<sequence>MKRNPQGKERAYHEKSVLVCTDVKLLQIPFYLNTVTMLFQKPIVIDPSTQTQAYRALDAFQEAFPAQLASAERRSGHLMQAGT</sequence>
<dbReference type="EMBL" id="JARTCD010000038">
    <property type="protein sequence ID" value="KAJ8656656.1"/>
    <property type="molecule type" value="Genomic_DNA"/>
</dbReference>
<organism evidence="1 2">
    <name type="scientific">Lichtheimia ornata</name>
    <dbReference type="NCBI Taxonomy" id="688661"/>
    <lineage>
        <taxon>Eukaryota</taxon>
        <taxon>Fungi</taxon>
        <taxon>Fungi incertae sedis</taxon>
        <taxon>Mucoromycota</taxon>
        <taxon>Mucoromycotina</taxon>
        <taxon>Mucoromycetes</taxon>
        <taxon>Mucorales</taxon>
        <taxon>Lichtheimiaceae</taxon>
        <taxon>Lichtheimia</taxon>
    </lineage>
</organism>
<protein>
    <submittedName>
        <fullName evidence="1">Uncharacterized protein</fullName>
    </submittedName>
</protein>